<reference evidence="1 4" key="2">
    <citation type="submission" date="2019-09" db="EMBL/GenBank/DDBJ databases">
        <title>Draft genome sequences of 48 bacterial type strains from the CCUG.</title>
        <authorList>
            <person name="Tunovic T."/>
            <person name="Pineiro-Iglesias B."/>
            <person name="Unosson C."/>
            <person name="Inganas E."/>
            <person name="Ohlen M."/>
            <person name="Cardew S."/>
            <person name="Jensie-Markopoulos S."/>
            <person name="Salva-Serra F."/>
            <person name="Jaen-Luchoro D."/>
            <person name="Karlsson R."/>
            <person name="Svensson-Stadler L."/>
            <person name="Chun J."/>
            <person name="Moore E."/>
        </authorList>
    </citation>
    <scope>NUCLEOTIDE SEQUENCE [LARGE SCALE GENOMIC DNA]</scope>
    <source>
        <strain evidence="1 4">CCUG 65686</strain>
    </source>
</reference>
<accession>A0A119W1U4</accession>
<dbReference type="EMBL" id="VZOK01000010">
    <property type="protein sequence ID" value="KAB0639350.1"/>
    <property type="molecule type" value="Genomic_DNA"/>
</dbReference>
<dbReference type="GeneID" id="93057297"/>
<evidence type="ECO:0000313" key="1">
    <source>
        <dbReference type="EMBL" id="KAB0639350.1"/>
    </source>
</evidence>
<comment type="caution">
    <text evidence="2">The sequence shown here is derived from an EMBL/GenBank/DDBJ whole genome shotgun (WGS) entry which is preliminary data.</text>
</comment>
<proteinExistence type="predicted"/>
<dbReference type="EMBL" id="LPHB01000029">
    <property type="protein sequence ID" value="KWA65381.1"/>
    <property type="molecule type" value="Genomic_DNA"/>
</dbReference>
<evidence type="ECO:0000313" key="4">
    <source>
        <dbReference type="Proteomes" id="UP000473470"/>
    </source>
</evidence>
<protein>
    <submittedName>
        <fullName evidence="2">Uncharacterized protein</fullName>
    </submittedName>
</protein>
<sequence>MKPLLRTGEHIEGMHWIAEYHQLTHDIRILREDIEVGTYAAPPTLFGEEEEMGSPNAADHRSREAALRAYLRRFVKEHDTEE</sequence>
<gene>
    <name evidence="1" type="ORF">F7R25_08875</name>
    <name evidence="2" type="ORF">WT44_08655</name>
</gene>
<dbReference type="AlphaFoldDB" id="A0A119W1U4"/>
<dbReference type="RefSeq" id="WP_059564268.1">
    <property type="nucleotide sequence ID" value="NZ_CABVPM010000022.1"/>
</dbReference>
<evidence type="ECO:0000313" key="2">
    <source>
        <dbReference type="EMBL" id="KWA65381.1"/>
    </source>
</evidence>
<dbReference type="Proteomes" id="UP000068603">
    <property type="component" value="Unassembled WGS sequence"/>
</dbReference>
<organism evidence="2">
    <name type="scientific">Burkholderia stagnalis</name>
    <dbReference type="NCBI Taxonomy" id="1503054"/>
    <lineage>
        <taxon>Bacteria</taxon>
        <taxon>Pseudomonadati</taxon>
        <taxon>Pseudomonadota</taxon>
        <taxon>Betaproteobacteria</taxon>
        <taxon>Burkholderiales</taxon>
        <taxon>Burkholderiaceae</taxon>
        <taxon>Burkholderia</taxon>
        <taxon>Burkholderia cepacia complex</taxon>
    </lineage>
</organism>
<evidence type="ECO:0000313" key="3">
    <source>
        <dbReference type="Proteomes" id="UP000068603"/>
    </source>
</evidence>
<name>A0A119W1U4_9BURK</name>
<dbReference type="Proteomes" id="UP000473470">
    <property type="component" value="Unassembled WGS sequence"/>
</dbReference>
<reference evidence="2 3" key="1">
    <citation type="submission" date="2015-11" db="EMBL/GenBank/DDBJ databases">
        <title>Expanding the genomic diversity of Burkholderia species for the development of highly accurate diagnostics.</title>
        <authorList>
            <person name="Sahl J."/>
            <person name="Keim P."/>
            <person name="Wagner D."/>
        </authorList>
    </citation>
    <scope>NUCLEOTIDE SEQUENCE [LARGE SCALE GENOMIC DNA]</scope>
    <source>
        <strain evidence="2 3">MSMB1960WGS</strain>
    </source>
</reference>